<dbReference type="Gene3D" id="2.60.40.10">
    <property type="entry name" value="Immunoglobulins"/>
    <property type="match status" value="1"/>
</dbReference>
<feature type="chain" id="PRO_5003418273" description="Ig-like domain-containing protein" evidence="3">
    <location>
        <begin position="24"/>
        <end position="117"/>
    </location>
</feature>
<dbReference type="InterPro" id="IPR050413">
    <property type="entry name" value="TCR_beta_variable"/>
</dbReference>
<dbReference type="Pfam" id="PF07686">
    <property type="entry name" value="V-set"/>
    <property type="match status" value="1"/>
</dbReference>
<feature type="domain" description="Ig-like" evidence="4">
    <location>
        <begin position="23"/>
        <end position="117"/>
    </location>
</feature>
<dbReference type="GO" id="GO:0002376">
    <property type="term" value="P:immune system process"/>
    <property type="evidence" value="ECO:0007669"/>
    <property type="project" value="UniProtKB-KW"/>
</dbReference>
<dbReference type="InterPro" id="IPR036179">
    <property type="entry name" value="Ig-like_dom_sf"/>
</dbReference>
<dbReference type="InterPro" id="IPR013106">
    <property type="entry name" value="Ig_V-set"/>
</dbReference>
<dbReference type="Ensembl" id="ENSMLUT00000024522.1">
    <property type="protein sequence ID" value="ENSMLUP00000021248.1"/>
    <property type="gene ID" value="ENSMLUG00000022214.1"/>
</dbReference>
<dbReference type="GO" id="GO:0005886">
    <property type="term" value="C:plasma membrane"/>
    <property type="evidence" value="ECO:0007669"/>
    <property type="project" value="TreeGrafter"/>
</dbReference>
<dbReference type="InterPro" id="IPR013783">
    <property type="entry name" value="Ig-like_fold"/>
</dbReference>
<evidence type="ECO:0000256" key="2">
    <source>
        <dbReference type="ARBA" id="ARBA00022859"/>
    </source>
</evidence>
<dbReference type="GeneTree" id="ENSGT00940000154270"/>
<dbReference type="GO" id="GO:0007166">
    <property type="term" value="P:cell surface receptor signaling pathway"/>
    <property type="evidence" value="ECO:0007669"/>
    <property type="project" value="TreeGrafter"/>
</dbReference>
<keyword evidence="2" id="KW-0391">Immunity</keyword>
<evidence type="ECO:0000313" key="6">
    <source>
        <dbReference type="Proteomes" id="UP000001074"/>
    </source>
</evidence>
<dbReference type="AlphaFoldDB" id="G1QC15"/>
<dbReference type="EMBL" id="AAPE02029188">
    <property type="status" value="NOT_ANNOTATED_CDS"/>
    <property type="molecule type" value="Genomic_DNA"/>
</dbReference>
<dbReference type="Proteomes" id="UP000001074">
    <property type="component" value="Unassembled WGS sequence"/>
</dbReference>
<reference evidence="5 6" key="1">
    <citation type="journal article" date="2011" name="Nature">
        <title>A high-resolution map of human evolutionary constraint using 29 mammals.</title>
        <authorList>
            <person name="Lindblad-Toh K."/>
            <person name="Garber M."/>
            <person name="Zuk O."/>
            <person name="Lin M.F."/>
            <person name="Parker B.J."/>
            <person name="Washietl S."/>
            <person name="Kheradpour P."/>
            <person name="Ernst J."/>
            <person name="Jordan G."/>
            <person name="Mauceli E."/>
            <person name="Ward L.D."/>
            <person name="Lowe C.B."/>
            <person name="Holloway A.K."/>
            <person name="Clamp M."/>
            <person name="Gnerre S."/>
            <person name="Alfoldi J."/>
            <person name="Beal K."/>
            <person name="Chang J."/>
            <person name="Clawson H."/>
            <person name="Cuff J."/>
            <person name="Di Palma F."/>
            <person name="Fitzgerald S."/>
            <person name="Flicek P."/>
            <person name="Guttman M."/>
            <person name="Hubisz M.J."/>
            <person name="Jaffe D.B."/>
            <person name="Jungreis I."/>
            <person name="Kent W.J."/>
            <person name="Kostka D."/>
            <person name="Lara M."/>
            <person name="Martins A.L."/>
            <person name="Massingham T."/>
            <person name="Moltke I."/>
            <person name="Raney B.J."/>
            <person name="Rasmussen M.D."/>
            <person name="Robinson J."/>
            <person name="Stark A."/>
            <person name="Vilella A.J."/>
            <person name="Wen J."/>
            <person name="Xie X."/>
            <person name="Zody M.C."/>
            <person name="Baldwin J."/>
            <person name="Bloom T."/>
            <person name="Chin C.W."/>
            <person name="Heiman D."/>
            <person name="Nicol R."/>
            <person name="Nusbaum C."/>
            <person name="Young S."/>
            <person name="Wilkinson J."/>
            <person name="Worley K.C."/>
            <person name="Kovar C.L."/>
            <person name="Muzny D.M."/>
            <person name="Gibbs R.A."/>
            <person name="Cree A."/>
            <person name="Dihn H.H."/>
            <person name="Fowler G."/>
            <person name="Jhangiani S."/>
            <person name="Joshi V."/>
            <person name="Lee S."/>
            <person name="Lewis L.R."/>
            <person name="Nazareth L.V."/>
            <person name="Okwuonu G."/>
            <person name="Santibanez J."/>
            <person name="Warren W.C."/>
            <person name="Mardis E.R."/>
            <person name="Weinstock G.M."/>
            <person name="Wilson R.K."/>
            <person name="Delehaunty K."/>
            <person name="Dooling D."/>
            <person name="Fronik C."/>
            <person name="Fulton L."/>
            <person name="Fulton B."/>
            <person name="Graves T."/>
            <person name="Minx P."/>
            <person name="Sodergren E."/>
            <person name="Birney E."/>
            <person name="Margulies E.H."/>
            <person name="Herrero J."/>
            <person name="Green E.D."/>
            <person name="Haussler D."/>
            <person name="Siepel A."/>
            <person name="Goldman N."/>
            <person name="Pollard K.S."/>
            <person name="Pedersen J.S."/>
            <person name="Lander E.S."/>
            <person name="Kellis M."/>
        </authorList>
    </citation>
    <scope>NUCLEOTIDE SEQUENCE [LARGE SCALE GENOMIC DNA]</scope>
</reference>
<feature type="signal peptide" evidence="3">
    <location>
        <begin position="1"/>
        <end position="23"/>
    </location>
</feature>
<protein>
    <recommendedName>
        <fullName evidence="4">Ig-like domain-containing protein</fullName>
    </recommendedName>
</protein>
<dbReference type="eggNOG" id="ENOG502SNBC">
    <property type="taxonomic scope" value="Eukaryota"/>
</dbReference>
<evidence type="ECO:0000256" key="1">
    <source>
        <dbReference type="ARBA" id="ARBA00022729"/>
    </source>
</evidence>
<dbReference type="InParanoid" id="G1QC15"/>
<dbReference type="PROSITE" id="PS50835">
    <property type="entry name" value="IG_LIKE"/>
    <property type="match status" value="1"/>
</dbReference>
<accession>G1QC15</accession>
<dbReference type="InterPro" id="IPR007110">
    <property type="entry name" value="Ig-like_dom"/>
</dbReference>
<reference evidence="5" key="3">
    <citation type="submission" date="2025-09" db="UniProtKB">
        <authorList>
            <consortium name="Ensembl"/>
        </authorList>
    </citation>
    <scope>IDENTIFICATION</scope>
</reference>
<dbReference type="PANTHER" id="PTHR23268">
    <property type="entry name" value="T-CELL RECEPTOR BETA CHAIN"/>
    <property type="match status" value="1"/>
</dbReference>
<evidence type="ECO:0000313" key="5">
    <source>
        <dbReference type="Ensembl" id="ENSMLUP00000021248.1"/>
    </source>
</evidence>
<name>G1QC15_MYOLU</name>
<evidence type="ECO:0000256" key="3">
    <source>
        <dbReference type="SAM" id="SignalP"/>
    </source>
</evidence>
<proteinExistence type="predicted"/>
<organism evidence="5 6">
    <name type="scientific">Myotis lucifugus</name>
    <name type="common">Little brown bat</name>
    <dbReference type="NCBI Taxonomy" id="59463"/>
    <lineage>
        <taxon>Eukaryota</taxon>
        <taxon>Metazoa</taxon>
        <taxon>Chordata</taxon>
        <taxon>Craniata</taxon>
        <taxon>Vertebrata</taxon>
        <taxon>Euteleostomi</taxon>
        <taxon>Mammalia</taxon>
        <taxon>Eutheria</taxon>
        <taxon>Laurasiatheria</taxon>
        <taxon>Chiroptera</taxon>
        <taxon>Yangochiroptera</taxon>
        <taxon>Vespertilionidae</taxon>
        <taxon>Myotis</taxon>
    </lineage>
</organism>
<dbReference type="STRING" id="59463.ENSMLUP00000021248"/>
<keyword evidence="6" id="KW-1185">Reference proteome</keyword>
<dbReference type="SUPFAM" id="SSF48726">
    <property type="entry name" value="Immunoglobulin"/>
    <property type="match status" value="1"/>
</dbReference>
<evidence type="ECO:0000259" key="4">
    <source>
        <dbReference type="PROSITE" id="PS50835"/>
    </source>
</evidence>
<reference evidence="5" key="2">
    <citation type="submission" date="2025-08" db="UniProtKB">
        <authorList>
            <consortium name="Ensembl"/>
        </authorList>
    </citation>
    <scope>IDENTIFICATION</scope>
</reference>
<sequence>MGSRLFCCVALCLLGAGIDTGAGAVTQTPKHLIKARKQQVTLKCSYISGHLYVYWYQQAQDQGPQFLTEYFNGKQTTHQSGLGELRFLPEPLDKAHLKLHINSLEPGDSAVYLCASS</sequence>
<dbReference type="SMART" id="SM00406">
    <property type="entry name" value="IGv"/>
    <property type="match status" value="1"/>
</dbReference>
<keyword evidence="1 3" id="KW-0732">Signal</keyword>
<dbReference type="PANTHER" id="PTHR23268:SF101">
    <property type="entry name" value="T CELL RECEPTOR BETA VARIABLE 9"/>
    <property type="match status" value="1"/>
</dbReference>